<dbReference type="CDD" id="cd04647">
    <property type="entry name" value="LbH_MAT_like"/>
    <property type="match status" value="1"/>
</dbReference>
<reference evidence="3 4" key="1">
    <citation type="submission" date="2023-03" db="EMBL/GenBank/DDBJ databases">
        <title>YIM 133296 draft genome.</title>
        <authorList>
            <person name="Xiong L."/>
        </authorList>
    </citation>
    <scope>NUCLEOTIDE SEQUENCE [LARGE SCALE GENOMIC DNA]</scope>
    <source>
        <strain evidence="3 4">YIM 133296</strain>
    </source>
</reference>
<dbReference type="PROSITE" id="PS00101">
    <property type="entry name" value="HEXAPEP_TRANSFERASES"/>
    <property type="match status" value="1"/>
</dbReference>
<dbReference type="EMBL" id="JAROAV010000057">
    <property type="protein sequence ID" value="MDF8266465.1"/>
    <property type="molecule type" value="Genomic_DNA"/>
</dbReference>
<dbReference type="Pfam" id="PF00132">
    <property type="entry name" value="Hexapep"/>
    <property type="match status" value="1"/>
</dbReference>
<dbReference type="InterPro" id="IPR051159">
    <property type="entry name" value="Hexapeptide_acetyltransf"/>
</dbReference>
<organism evidence="3 4">
    <name type="scientific">Luteipulveratus flavus</name>
    <dbReference type="NCBI Taxonomy" id="3031728"/>
    <lineage>
        <taxon>Bacteria</taxon>
        <taxon>Bacillati</taxon>
        <taxon>Actinomycetota</taxon>
        <taxon>Actinomycetes</taxon>
        <taxon>Micrococcales</taxon>
        <taxon>Dermacoccaceae</taxon>
        <taxon>Luteipulveratus</taxon>
    </lineage>
</organism>
<dbReference type="RefSeq" id="WP_277193673.1">
    <property type="nucleotide sequence ID" value="NZ_JAROAV010000057.1"/>
</dbReference>
<protein>
    <submittedName>
        <fullName evidence="3">Acyltransferase</fullName>
    </submittedName>
</protein>
<keyword evidence="4" id="KW-1185">Reference proteome</keyword>
<dbReference type="PANTHER" id="PTHR23416">
    <property type="entry name" value="SIALIC ACID SYNTHASE-RELATED"/>
    <property type="match status" value="1"/>
</dbReference>
<dbReference type="GO" id="GO:0016746">
    <property type="term" value="F:acyltransferase activity"/>
    <property type="evidence" value="ECO:0007669"/>
    <property type="project" value="UniProtKB-KW"/>
</dbReference>
<evidence type="ECO:0000313" key="3">
    <source>
        <dbReference type="EMBL" id="MDF8266465.1"/>
    </source>
</evidence>
<comment type="caution">
    <text evidence="3">The sequence shown here is derived from an EMBL/GenBank/DDBJ whole genome shotgun (WGS) entry which is preliminary data.</text>
</comment>
<gene>
    <name evidence="3" type="ORF">P4R38_19620</name>
</gene>
<keyword evidence="3" id="KW-0012">Acyltransferase</keyword>
<dbReference type="Proteomes" id="UP001528912">
    <property type="component" value="Unassembled WGS sequence"/>
</dbReference>
<accession>A0ABT6CC34</accession>
<dbReference type="Gene3D" id="2.160.10.10">
    <property type="entry name" value="Hexapeptide repeat proteins"/>
    <property type="match status" value="1"/>
</dbReference>
<dbReference type="InterPro" id="IPR001451">
    <property type="entry name" value="Hexapep"/>
</dbReference>
<evidence type="ECO:0000256" key="1">
    <source>
        <dbReference type="ARBA" id="ARBA00022679"/>
    </source>
</evidence>
<name>A0ABT6CC34_9MICO</name>
<proteinExistence type="predicted"/>
<keyword evidence="2" id="KW-0677">Repeat</keyword>
<dbReference type="PANTHER" id="PTHR23416:SF78">
    <property type="entry name" value="LIPOPOLYSACCHARIDE BIOSYNTHESIS O-ACETYL TRANSFERASE WBBJ-RELATED"/>
    <property type="match status" value="1"/>
</dbReference>
<sequence length="187" mass="19222">MSRRTAVLRLARDGDFRRATARKVAQRGRASVRGSAGARIGAGVRLTGPGEYLLHRGSLIHDGVQAFVADGAVLELAPRSAIGARSVVNVATRVSIGAGTQVSWQCQILDTDFHEIRDEDGRAGPVSAPVTIGEHVLIGTGAIILKGVTIGDHAVVGAGSVVSGDVPAYSVVAGNPARVVGRTSGWS</sequence>
<evidence type="ECO:0000313" key="4">
    <source>
        <dbReference type="Proteomes" id="UP001528912"/>
    </source>
</evidence>
<evidence type="ECO:0000256" key="2">
    <source>
        <dbReference type="ARBA" id="ARBA00022737"/>
    </source>
</evidence>
<dbReference type="InterPro" id="IPR011004">
    <property type="entry name" value="Trimer_LpxA-like_sf"/>
</dbReference>
<keyword evidence="1" id="KW-0808">Transferase</keyword>
<dbReference type="InterPro" id="IPR018357">
    <property type="entry name" value="Hexapep_transf_CS"/>
</dbReference>
<dbReference type="SUPFAM" id="SSF51161">
    <property type="entry name" value="Trimeric LpxA-like enzymes"/>
    <property type="match status" value="1"/>
</dbReference>